<accession>A0ACB6Z7J2</accession>
<organism evidence="1 2">
    <name type="scientific">Thelephora ganbajun</name>
    <name type="common">Ganba fungus</name>
    <dbReference type="NCBI Taxonomy" id="370292"/>
    <lineage>
        <taxon>Eukaryota</taxon>
        <taxon>Fungi</taxon>
        <taxon>Dikarya</taxon>
        <taxon>Basidiomycota</taxon>
        <taxon>Agaricomycotina</taxon>
        <taxon>Agaricomycetes</taxon>
        <taxon>Thelephorales</taxon>
        <taxon>Thelephoraceae</taxon>
        <taxon>Thelephora</taxon>
    </lineage>
</organism>
<keyword evidence="2" id="KW-1185">Reference proteome</keyword>
<comment type="caution">
    <text evidence="1">The sequence shown here is derived from an EMBL/GenBank/DDBJ whole genome shotgun (WGS) entry which is preliminary data.</text>
</comment>
<name>A0ACB6Z7J2_THEGA</name>
<reference evidence="1" key="2">
    <citation type="journal article" date="2020" name="Nat. Commun.">
        <title>Large-scale genome sequencing of mycorrhizal fungi provides insights into the early evolution of symbiotic traits.</title>
        <authorList>
            <person name="Miyauchi S."/>
            <person name="Kiss E."/>
            <person name="Kuo A."/>
            <person name="Drula E."/>
            <person name="Kohler A."/>
            <person name="Sanchez-Garcia M."/>
            <person name="Morin E."/>
            <person name="Andreopoulos B."/>
            <person name="Barry K.W."/>
            <person name="Bonito G."/>
            <person name="Buee M."/>
            <person name="Carver A."/>
            <person name="Chen C."/>
            <person name="Cichocki N."/>
            <person name="Clum A."/>
            <person name="Culley D."/>
            <person name="Crous P.W."/>
            <person name="Fauchery L."/>
            <person name="Girlanda M."/>
            <person name="Hayes R.D."/>
            <person name="Keri Z."/>
            <person name="LaButti K."/>
            <person name="Lipzen A."/>
            <person name="Lombard V."/>
            <person name="Magnuson J."/>
            <person name="Maillard F."/>
            <person name="Murat C."/>
            <person name="Nolan M."/>
            <person name="Ohm R.A."/>
            <person name="Pangilinan J."/>
            <person name="Pereira M.F."/>
            <person name="Perotto S."/>
            <person name="Peter M."/>
            <person name="Pfister S."/>
            <person name="Riley R."/>
            <person name="Sitrit Y."/>
            <person name="Stielow J.B."/>
            <person name="Szollosi G."/>
            <person name="Zifcakova L."/>
            <person name="Stursova M."/>
            <person name="Spatafora J.W."/>
            <person name="Tedersoo L."/>
            <person name="Vaario L.M."/>
            <person name="Yamada A."/>
            <person name="Yan M."/>
            <person name="Wang P."/>
            <person name="Xu J."/>
            <person name="Bruns T."/>
            <person name="Baldrian P."/>
            <person name="Vilgalys R."/>
            <person name="Dunand C."/>
            <person name="Henrissat B."/>
            <person name="Grigoriev I.V."/>
            <person name="Hibbett D."/>
            <person name="Nagy L.G."/>
            <person name="Martin F.M."/>
        </authorList>
    </citation>
    <scope>NUCLEOTIDE SEQUENCE</scope>
    <source>
        <strain evidence="1">P2</strain>
    </source>
</reference>
<gene>
    <name evidence="1" type="ORF">BDM02DRAFT_604385</name>
</gene>
<proteinExistence type="predicted"/>
<evidence type="ECO:0000313" key="2">
    <source>
        <dbReference type="Proteomes" id="UP000886501"/>
    </source>
</evidence>
<reference evidence="1" key="1">
    <citation type="submission" date="2019-10" db="EMBL/GenBank/DDBJ databases">
        <authorList>
            <consortium name="DOE Joint Genome Institute"/>
            <person name="Kuo A."/>
            <person name="Miyauchi S."/>
            <person name="Kiss E."/>
            <person name="Drula E."/>
            <person name="Kohler A."/>
            <person name="Sanchez-Garcia M."/>
            <person name="Andreopoulos B."/>
            <person name="Barry K.W."/>
            <person name="Bonito G."/>
            <person name="Buee M."/>
            <person name="Carver A."/>
            <person name="Chen C."/>
            <person name="Cichocki N."/>
            <person name="Clum A."/>
            <person name="Culley D."/>
            <person name="Crous P.W."/>
            <person name="Fauchery L."/>
            <person name="Girlanda M."/>
            <person name="Hayes R."/>
            <person name="Keri Z."/>
            <person name="Labutti K."/>
            <person name="Lipzen A."/>
            <person name="Lombard V."/>
            <person name="Magnuson J."/>
            <person name="Maillard F."/>
            <person name="Morin E."/>
            <person name="Murat C."/>
            <person name="Nolan M."/>
            <person name="Ohm R."/>
            <person name="Pangilinan J."/>
            <person name="Pereira M."/>
            <person name="Perotto S."/>
            <person name="Peter M."/>
            <person name="Riley R."/>
            <person name="Sitrit Y."/>
            <person name="Stielow B."/>
            <person name="Szollosi G."/>
            <person name="Zifcakova L."/>
            <person name="Stursova M."/>
            <person name="Spatafora J.W."/>
            <person name="Tedersoo L."/>
            <person name="Vaario L.-M."/>
            <person name="Yamada A."/>
            <person name="Yan M."/>
            <person name="Wang P."/>
            <person name="Xu J."/>
            <person name="Bruns T."/>
            <person name="Baldrian P."/>
            <person name="Vilgalys R."/>
            <person name="Henrissat B."/>
            <person name="Grigoriev I.V."/>
            <person name="Hibbett D."/>
            <person name="Nagy L.G."/>
            <person name="Martin F.M."/>
        </authorList>
    </citation>
    <scope>NUCLEOTIDE SEQUENCE</scope>
    <source>
        <strain evidence="1">P2</strain>
    </source>
</reference>
<protein>
    <submittedName>
        <fullName evidence="1">Uncharacterized protein</fullName>
    </submittedName>
</protein>
<evidence type="ECO:0000313" key="1">
    <source>
        <dbReference type="EMBL" id="KAF9645263.1"/>
    </source>
</evidence>
<dbReference type="EMBL" id="MU118097">
    <property type="protein sequence ID" value="KAF9645263.1"/>
    <property type="molecule type" value="Genomic_DNA"/>
</dbReference>
<sequence>MSNPHQVHLPQEILDYIVDLLRDTPETLEQCCLVLKSWVSRTRKYLFADIEFFGESDLDAWKKTFPDPTRSPVHYTHTLRIACIWAVEEADAEEGGWIPTFSRVNDVRLRYGNTRYALFDESEISKVSFAPFRQLSSSIRSLGVTAFLLPYSRVWDLIRSLPLLEDPTLSGYDDDDEWDSLPAVSPSASPVFTGTLDFLSFGRMRNITRRLLDLPDGLRFRRLVFSWCYQDLRWMQELVAAYSHPRIPRCHVLPFHPASIDLSKATKLRDVIFRPGSLNIAWITTALQNVSPEHRNPQISIYLRYDLVLAAIEPDAMQTVGGQWLDLDHLLVQFWESRSIQAKLVCSAPEEEPQGIGEHIGRLLPEVTGRGIIDLVE</sequence>
<dbReference type="Proteomes" id="UP000886501">
    <property type="component" value="Unassembled WGS sequence"/>
</dbReference>